<feature type="chain" id="PRO_5047341565" evidence="1">
    <location>
        <begin position="29"/>
        <end position="602"/>
    </location>
</feature>
<keyword evidence="4" id="KW-1185">Reference proteome</keyword>
<dbReference type="SMART" id="SM00458">
    <property type="entry name" value="RICIN"/>
    <property type="match status" value="1"/>
</dbReference>
<dbReference type="Gene3D" id="2.80.10.50">
    <property type="match status" value="2"/>
</dbReference>
<dbReference type="EMBL" id="JBHLUD010000002">
    <property type="protein sequence ID" value="MFC0541677.1"/>
    <property type="molecule type" value="Genomic_DNA"/>
</dbReference>
<dbReference type="InterPro" id="IPR000772">
    <property type="entry name" value="Ricin_B_lectin"/>
</dbReference>
<dbReference type="CDD" id="cd00161">
    <property type="entry name" value="beta-trefoil_Ricin-like"/>
    <property type="match status" value="1"/>
</dbReference>
<keyword evidence="1" id="KW-0732">Signal</keyword>
<dbReference type="Pfam" id="PF14200">
    <property type="entry name" value="RicinB_lectin_2"/>
    <property type="match status" value="2"/>
</dbReference>
<evidence type="ECO:0000313" key="3">
    <source>
        <dbReference type="EMBL" id="MFC0541677.1"/>
    </source>
</evidence>
<accession>A0ABV6MNJ5</accession>
<dbReference type="SUPFAM" id="SSF51445">
    <property type="entry name" value="(Trans)glycosidases"/>
    <property type="match status" value="1"/>
</dbReference>
<dbReference type="SUPFAM" id="SSF50370">
    <property type="entry name" value="Ricin B-like lectins"/>
    <property type="match status" value="1"/>
</dbReference>
<dbReference type="InterPro" id="IPR017853">
    <property type="entry name" value="GH"/>
</dbReference>
<protein>
    <submittedName>
        <fullName evidence="3">RICIN domain-containing protein</fullName>
    </submittedName>
</protein>
<evidence type="ECO:0000259" key="2">
    <source>
        <dbReference type="SMART" id="SM00458"/>
    </source>
</evidence>
<dbReference type="PROSITE" id="PS50231">
    <property type="entry name" value="RICIN_B_LECTIN"/>
    <property type="match status" value="1"/>
</dbReference>
<dbReference type="RefSeq" id="WP_273942288.1">
    <property type="nucleotide sequence ID" value="NZ_CP097263.1"/>
</dbReference>
<gene>
    <name evidence="3" type="ORF">ACFFH7_09305</name>
</gene>
<proteinExistence type="predicted"/>
<dbReference type="Proteomes" id="UP001589810">
    <property type="component" value="Unassembled WGS sequence"/>
</dbReference>
<comment type="caution">
    <text evidence="3">The sequence shown here is derived from an EMBL/GenBank/DDBJ whole genome shotgun (WGS) entry which is preliminary data.</text>
</comment>
<evidence type="ECO:0000313" key="4">
    <source>
        <dbReference type="Proteomes" id="UP001589810"/>
    </source>
</evidence>
<reference evidence="3 4" key="1">
    <citation type="submission" date="2024-09" db="EMBL/GenBank/DDBJ databases">
        <authorList>
            <person name="Sun Q."/>
            <person name="Mori K."/>
        </authorList>
    </citation>
    <scope>NUCLEOTIDE SEQUENCE [LARGE SCALE GENOMIC DNA]</scope>
    <source>
        <strain evidence="3 4">TBRC 1432</strain>
    </source>
</reference>
<feature type="domain" description="Ricin B lectin" evidence="2">
    <location>
        <begin position="468"/>
        <end position="602"/>
    </location>
</feature>
<dbReference type="InterPro" id="IPR035992">
    <property type="entry name" value="Ricin_B-like_lectins"/>
</dbReference>
<dbReference type="Gene3D" id="3.20.20.80">
    <property type="entry name" value="Glycosidases"/>
    <property type="match status" value="1"/>
</dbReference>
<evidence type="ECO:0000256" key="1">
    <source>
        <dbReference type="SAM" id="SignalP"/>
    </source>
</evidence>
<feature type="signal peptide" evidence="1">
    <location>
        <begin position="1"/>
        <end position="28"/>
    </location>
</feature>
<organism evidence="3 4">
    <name type="scientific">Kutzneria chonburiensis</name>
    <dbReference type="NCBI Taxonomy" id="1483604"/>
    <lineage>
        <taxon>Bacteria</taxon>
        <taxon>Bacillati</taxon>
        <taxon>Actinomycetota</taxon>
        <taxon>Actinomycetes</taxon>
        <taxon>Pseudonocardiales</taxon>
        <taxon>Pseudonocardiaceae</taxon>
        <taxon>Kutzneria</taxon>
    </lineage>
</organism>
<sequence length="602" mass="63134">MRTSRGTGRLLLAIAAAVALLTPVTGHAAPAASLSVDLSATRGPSTGVGEGFLYGITSDGTQPVDQFLQPLGLNAFRGGGWYSGGWIRDGYRFGSATQADLDSMIAQARRLTRPPYHAQYQALLTDIYGLNGGQPSNTTYPCDNGSCANWVSFIDATIGALQASGLTFAYDIDNEPDISVFWTRGVNSAQYFQMWDTAYREIRRLAPGAKIVGPSFAYTPQARSAQWQTWLAHVKAAGTVPDMITNHDEGDVDDPVTVSQSLNNALTTAGVGPVPLSANEYQPADRQTAGVTAWYLARFAQSGYTNAMRGNWVCCVTPNLTGVLTQSGGTWQPTGNWWALRDYADLTGTLVATSGQVGSTAISAAEDATAKRAVAIIGDSNGYTGSSPVTFSGLSAVPWLANNGSVNVTVQRIPDQAPLAAPQVVYNQNVSANSGSITVPVTFQASHDAFAVYLTPATSGGGGFPGGNRQFVVASNNLCLDVYGASSNTGAVIDQWSCNGQTNQQFQFVPGTGGYGELRAQGSGQDVVAGSTAQGTPNIVQGPPGTGGLWQPLPQSDGSYEFRNQASGLCLDVYGASGNPGQQLDQWPCKDAPGTNQDFLLR</sequence>
<name>A0ABV6MNJ5_9PSEU</name>